<dbReference type="Gene3D" id="1.10.10.10">
    <property type="entry name" value="Winged helix-like DNA-binding domain superfamily/Winged helix DNA-binding domain"/>
    <property type="match status" value="1"/>
</dbReference>
<dbReference type="InterPro" id="IPR040764">
    <property type="entry name" value="CvfB_WH"/>
</dbReference>
<organism evidence="4 5">
    <name type="scientific">Runella aurantiaca</name>
    <dbReference type="NCBI Taxonomy" id="2282308"/>
    <lineage>
        <taxon>Bacteria</taxon>
        <taxon>Pseudomonadati</taxon>
        <taxon>Bacteroidota</taxon>
        <taxon>Cytophagia</taxon>
        <taxon>Cytophagales</taxon>
        <taxon>Spirosomataceae</taxon>
        <taxon>Runella</taxon>
    </lineage>
</organism>
<accession>A0A369ID03</accession>
<proteinExistence type="inferred from homology"/>
<dbReference type="OrthoDB" id="9801597at2"/>
<evidence type="ECO:0000313" key="4">
    <source>
        <dbReference type="EMBL" id="RDB06327.1"/>
    </source>
</evidence>
<dbReference type="InterPro" id="IPR039566">
    <property type="entry name" value="CvfB_S1_st"/>
</dbReference>
<sequence>MGTRRLRMGQYNRLQVVKRLEFGIYLDGYEDEILVPTRYVPEGVEIGDYLDVFVYRDSEDRVIATTLEPYGTVGEFAYLTVNAVTAAGVFMDWGLPKDLFIPFKQQRDNMLVGKSFLVFIHLDTQTDRIVASAKIDRFLDEDISELKEGMAVELLPFEYTDLGIKALINQRHLGVLYHGEVFKDIDLGKPTKGYIKKIREDQKIDVALVEQSYNRIADSKTVLFEKLEASEGHFLPFTDKSDPTLIHKTFGMSKKDFKKAIGGLLKEGKIKLEEDGIHKV</sequence>
<evidence type="ECO:0000259" key="3">
    <source>
        <dbReference type="Pfam" id="PF17783"/>
    </source>
</evidence>
<dbReference type="RefSeq" id="WP_114460704.1">
    <property type="nucleotide sequence ID" value="NZ_QPIW01000005.1"/>
</dbReference>
<gene>
    <name evidence="4" type="ORF">DVG78_08670</name>
</gene>
<dbReference type="PIRSF" id="PIRSF012524">
    <property type="entry name" value="YitL_S1"/>
    <property type="match status" value="1"/>
</dbReference>
<dbReference type="Pfam" id="PF17783">
    <property type="entry name" value="WHD_CvfB"/>
    <property type="match status" value="1"/>
</dbReference>
<dbReference type="Gene3D" id="2.40.50.140">
    <property type="entry name" value="Nucleic acid-binding proteins"/>
    <property type="match status" value="1"/>
</dbReference>
<protein>
    <submittedName>
        <fullName evidence="4">GntR family transcriptional regulator</fullName>
    </submittedName>
</protein>
<feature type="domain" description="Conserved virulence factor B first S1" evidence="2">
    <location>
        <begin position="9"/>
        <end position="66"/>
    </location>
</feature>
<dbReference type="AlphaFoldDB" id="A0A369ID03"/>
<feature type="domain" description="Conserved virulence factor B-like winged helix" evidence="3">
    <location>
        <begin position="223"/>
        <end position="277"/>
    </location>
</feature>
<reference evidence="4 5" key="1">
    <citation type="submission" date="2018-07" db="EMBL/GenBank/DDBJ databases">
        <title>Genome analysis of Runella aurantiaca.</title>
        <authorList>
            <person name="Yang X."/>
        </authorList>
    </citation>
    <scope>NUCLEOTIDE SEQUENCE [LARGE SCALE GENOMIC DNA]</scope>
    <source>
        <strain evidence="4 5">YX9</strain>
    </source>
</reference>
<dbReference type="InterPro" id="IPR014464">
    <property type="entry name" value="CvfB_fam"/>
</dbReference>
<dbReference type="PANTHER" id="PTHR37296:SF1">
    <property type="entry name" value="CONSERVED VIRULENCE FACTOR B"/>
    <property type="match status" value="1"/>
</dbReference>
<dbReference type="PANTHER" id="PTHR37296">
    <property type="entry name" value="CONSERVED VIRULENCE FACTOR B"/>
    <property type="match status" value="1"/>
</dbReference>
<dbReference type="InterPro" id="IPR012340">
    <property type="entry name" value="NA-bd_OB-fold"/>
</dbReference>
<evidence type="ECO:0000313" key="5">
    <source>
        <dbReference type="Proteomes" id="UP000253141"/>
    </source>
</evidence>
<dbReference type="EMBL" id="QPIW01000005">
    <property type="protein sequence ID" value="RDB06327.1"/>
    <property type="molecule type" value="Genomic_DNA"/>
</dbReference>
<evidence type="ECO:0000259" key="2">
    <source>
        <dbReference type="Pfam" id="PF13509"/>
    </source>
</evidence>
<comment type="caution">
    <text evidence="4">The sequence shown here is derived from an EMBL/GenBank/DDBJ whole genome shotgun (WGS) entry which is preliminary data.</text>
</comment>
<dbReference type="InterPro" id="IPR036388">
    <property type="entry name" value="WH-like_DNA-bd_sf"/>
</dbReference>
<name>A0A369ID03_9BACT</name>
<keyword evidence="5" id="KW-1185">Reference proteome</keyword>
<dbReference type="Proteomes" id="UP000253141">
    <property type="component" value="Unassembled WGS sequence"/>
</dbReference>
<dbReference type="Pfam" id="PF13509">
    <property type="entry name" value="S1_2"/>
    <property type="match status" value="1"/>
</dbReference>
<comment type="similarity">
    <text evidence="1">Belongs to the CvfB family.</text>
</comment>
<evidence type="ECO:0000256" key="1">
    <source>
        <dbReference type="PIRNR" id="PIRNR012524"/>
    </source>
</evidence>